<dbReference type="EMBL" id="AP028907">
    <property type="protein sequence ID" value="BES81959.1"/>
    <property type="molecule type" value="Genomic_DNA"/>
</dbReference>
<proteinExistence type="predicted"/>
<name>A0ABM8IWP0_9CREN</name>
<protein>
    <submittedName>
        <fullName evidence="2">Uncharacterized protein</fullName>
    </submittedName>
</protein>
<organism evidence="2 3">
    <name type="scientific">Pyrodictium abyssi</name>
    <dbReference type="NCBI Taxonomy" id="54256"/>
    <lineage>
        <taxon>Archaea</taxon>
        <taxon>Thermoproteota</taxon>
        <taxon>Thermoprotei</taxon>
        <taxon>Desulfurococcales</taxon>
        <taxon>Pyrodictiaceae</taxon>
        <taxon>Pyrodictium</taxon>
    </lineage>
</organism>
<dbReference type="Proteomes" id="UP001341135">
    <property type="component" value="Chromosome"/>
</dbReference>
<feature type="transmembrane region" description="Helical" evidence="1">
    <location>
        <begin position="83"/>
        <end position="102"/>
    </location>
</feature>
<sequence length="111" mass="11692">MQVMTELVTALLLIIMVAASYYLAARSLAPSSRNRGDAIAPYMCGEKAGPLKRSSLPYPWLLLLFASVESVPVAVLVSGGGAATLLFASAGAFLAIAARDIANGKRRPRQQ</sequence>
<keyword evidence="1" id="KW-1133">Transmembrane helix</keyword>
<evidence type="ECO:0000313" key="3">
    <source>
        <dbReference type="Proteomes" id="UP001341135"/>
    </source>
</evidence>
<keyword evidence="1" id="KW-0812">Transmembrane</keyword>
<reference evidence="2 3" key="1">
    <citation type="submission" date="2023-09" db="EMBL/GenBank/DDBJ databases">
        <title>Pyrofollis japonicus gen. nov. sp. nov., a novel member of the family Pyrodictiaceae isolated from the Iheya North hydrothermal field.</title>
        <authorList>
            <person name="Miyazaki U."/>
            <person name="Sanari M."/>
            <person name="Tame A."/>
            <person name="Kitajima M."/>
            <person name="Okamoto A."/>
            <person name="Sawayama S."/>
            <person name="Miyazaki J."/>
            <person name="Takai K."/>
            <person name="Nakagawa S."/>
        </authorList>
    </citation>
    <scope>NUCLEOTIDE SEQUENCE [LARGE SCALE GENOMIC DNA]</scope>
    <source>
        <strain evidence="2 3">AV2</strain>
    </source>
</reference>
<feature type="transmembrane region" description="Helical" evidence="1">
    <location>
        <begin position="6"/>
        <end position="25"/>
    </location>
</feature>
<accession>A0ABM8IWP0</accession>
<evidence type="ECO:0000313" key="2">
    <source>
        <dbReference type="EMBL" id="BES81959.1"/>
    </source>
</evidence>
<gene>
    <name evidence="2" type="ORF">PABY_15260</name>
</gene>
<keyword evidence="1" id="KW-0472">Membrane</keyword>
<keyword evidence="3" id="KW-1185">Reference proteome</keyword>
<evidence type="ECO:0000256" key="1">
    <source>
        <dbReference type="SAM" id="Phobius"/>
    </source>
</evidence>